<gene>
    <name evidence="1" type="ORF">LCGC14_1756520</name>
</gene>
<proteinExistence type="predicted"/>
<comment type="caution">
    <text evidence="1">The sequence shown here is derived from an EMBL/GenBank/DDBJ whole genome shotgun (WGS) entry which is preliminary data.</text>
</comment>
<name>A0A0F9H2D5_9ZZZZ</name>
<dbReference type="AlphaFoldDB" id="A0A0F9H2D5"/>
<accession>A0A0F9H2D5</accession>
<sequence length="50" mass="5993">MKSKSDKRGEAEIRQKEYIDLSKKEKIAKLDKKYGKRLGAKRQREKLEKQ</sequence>
<protein>
    <submittedName>
        <fullName evidence="1">Uncharacterized protein</fullName>
    </submittedName>
</protein>
<evidence type="ECO:0000313" key="1">
    <source>
        <dbReference type="EMBL" id="KKM05204.1"/>
    </source>
</evidence>
<reference evidence="1" key="1">
    <citation type="journal article" date="2015" name="Nature">
        <title>Complex archaea that bridge the gap between prokaryotes and eukaryotes.</title>
        <authorList>
            <person name="Spang A."/>
            <person name="Saw J.H."/>
            <person name="Jorgensen S.L."/>
            <person name="Zaremba-Niedzwiedzka K."/>
            <person name="Martijn J."/>
            <person name="Lind A.E."/>
            <person name="van Eijk R."/>
            <person name="Schleper C."/>
            <person name="Guy L."/>
            <person name="Ettema T.J."/>
        </authorList>
    </citation>
    <scope>NUCLEOTIDE SEQUENCE</scope>
</reference>
<organism evidence="1">
    <name type="scientific">marine sediment metagenome</name>
    <dbReference type="NCBI Taxonomy" id="412755"/>
    <lineage>
        <taxon>unclassified sequences</taxon>
        <taxon>metagenomes</taxon>
        <taxon>ecological metagenomes</taxon>
    </lineage>
</organism>
<dbReference type="EMBL" id="LAZR01016274">
    <property type="protein sequence ID" value="KKM05204.1"/>
    <property type="molecule type" value="Genomic_DNA"/>
</dbReference>